<name>A0ACC1A9J4_9ROSI</name>
<gene>
    <name evidence="1" type="ORF">Patl1_30917</name>
</gene>
<evidence type="ECO:0000313" key="1">
    <source>
        <dbReference type="EMBL" id="KAJ0084184.1"/>
    </source>
</evidence>
<sequence length="81" mass="8724">MPSSRFSGSLSAPKVDVAIDMGNPFLNVTVDGFLKAGTVAAARSAAEDAFHVVKSGSFSSHNLEKSVSIDILRYNFVWKEF</sequence>
<keyword evidence="2" id="KW-1185">Reference proteome</keyword>
<evidence type="ECO:0000313" key="2">
    <source>
        <dbReference type="Proteomes" id="UP001164250"/>
    </source>
</evidence>
<protein>
    <submittedName>
        <fullName evidence="1">Uncharacterized protein</fullName>
    </submittedName>
</protein>
<proteinExistence type="predicted"/>
<dbReference type="Proteomes" id="UP001164250">
    <property type="component" value="Chromosome 11"/>
</dbReference>
<organism evidence="1 2">
    <name type="scientific">Pistacia atlantica</name>
    <dbReference type="NCBI Taxonomy" id="434234"/>
    <lineage>
        <taxon>Eukaryota</taxon>
        <taxon>Viridiplantae</taxon>
        <taxon>Streptophyta</taxon>
        <taxon>Embryophyta</taxon>
        <taxon>Tracheophyta</taxon>
        <taxon>Spermatophyta</taxon>
        <taxon>Magnoliopsida</taxon>
        <taxon>eudicotyledons</taxon>
        <taxon>Gunneridae</taxon>
        <taxon>Pentapetalae</taxon>
        <taxon>rosids</taxon>
        <taxon>malvids</taxon>
        <taxon>Sapindales</taxon>
        <taxon>Anacardiaceae</taxon>
        <taxon>Pistacia</taxon>
    </lineage>
</organism>
<dbReference type="EMBL" id="CM047907">
    <property type="protein sequence ID" value="KAJ0084184.1"/>
    <property type="molecule type" value="Genomic_DNA"/>
</dbReference>
<reference evidence="2" key="1">
    <citation type="journal article" date="2023" name="G3 (Bethesda)">
        <title>Genome assembly and association tests identify interacting loci associated with vigor, precocity, and sex in interspecific pistachio rootstocks.</title>
        <authorList>
            <person name="Palmer W."/>
            <person name="Jacygrad E."/>
            <person name="Sagayaradj S."/>
            <person name="Cavanaugh K."/>
            <person name="Han R."/>
            <person name="Bertier L."/>
            <person name="Beede B."/>
            <person name="Kafkas S."/>
            <person name="Golino D."/>
            <person name="Preece J."/>
            <person name="Michelmore R."/>
        </authorList>
    </citation>
    <scope>NUCLEOTIDE SEQUENCE [LARGE SCALE GENOMIC DNA]</scope>
</reference>
<comment type="caution">
    <text evidence="1">The sequence shown here is derived from an EMBL/GenBank/DDBJ whole genome shotgun (WGS) entry which is preliminary data.</text>
</comment>
<accession>A0ACC1A9J4</accession>